<dbReference type="EMBL" id="DTFI01000051">
    <property type="protein sequence ID" value="HGI43130.1"/>
    <property type="molecule type" value="Genomic_DNA"/>
</dbReference>
<keyword evidence="1" id="KW-0175">Coiled coil</keyword>
<sequence>MERVLLEQKSRKELLDYIVSSGSRAREKIAEAERLLSFVRSRVEGNPRLKELLGRLTESLWIPDPPLPGSAEEIGKRLEEYEKHLDTLLEKLKALSLAVEVLERVLPEVDKLKERLERWAQVMRDVSPPLHLELSKFLARLNRVLQGLPSLEVEKGAEVLKSLLESGEQLEAKARAEYNKSVGLLMNEVISVRELLGKALSVSYPHDRFELEEGMKKLSEVERLLQELKKTPAPFSPPQVHAELARIRALASQRLSEAVKPSEAAVLEAYSKLAAGGEHRLYLLHELVESVSRRSGATLEETLAMLYELSKKGLIKPLVKVS</sequence>
<gene>
    <name evidence="2" type="ORF">ENV17_01920</name>
</gene>
<evidence type="ECO:0000313" key="2">
    <source>
        <dbReference type="EMBL" id="HGI43130.1"/>
    </source>
</evidence>
<reference evidence="2" key="1">
    <citation type="journal article" date="2020" name="mSystems">
        <title>Genome- and Community-Level Interaction Insights into Carbon Utilization and Element Cycling Functions of Hydrothermarchaeota in Hydrothermal Sediment.</title>
        <authorList>
            <person name="Zhou Z."/>
            <person name="Liu Y."/>
            <person name="Xu W."/>
            <person name="Pan J."/>
            <person name="Luo Z.H."/>
            <person name="Li M."/>
        </authorList>
    </citation>
    <scope>NUCLEOTIDE SEQUENCE [LARGE SCALE GENOMIC DNA]</scope>
    <source>
        <strain evidence="2">SpSt-735</strain>
    </source>
</reference>
<protein>
    <submittedName>
        <fullName evidence="2">Uncharacterized protein</fullName>
    </submittedName>
</protein>
<dbReference type="AlphaFoldDB" id="A0A7C4FEF7"/>
<accession>A0A7C4FEF7</accession>
<name>A0A7C4FEF7_THEPE</name>
<evidence type="ECO:0000256" key="1">
    <source>
        <dbReference type="SAM" id="Coils"/>
    </source>
</evidence>
<comment type="caution">
    <text evidence="2">The sequence shown here is derived from an EMBL/GenBank/DDBJ whole genome shotgun (WGS) entry which is preliminary data.</text>
</comment>
<proteinExistence type="predicted"/>
<feature type="coiled-coil region" evidence="1">
    <location>
        <begin position="71"/>
        <end position="105"/>
    </location>
</feature>
<organism evidence="2">
    <name type="scientific">Thermofilum pendens</name>
    <dbReference type="NCBI Taxonomy" id="2269"/>
    <lineage>
        <taxon>Archaea</taxon>
        <taxon>Thermoproteota</taxon>
        <taxon>Thermoprotei</taxon>
        <taxon>Thermofilales</taxon>
        <taxon>Thermofilaceae</taxon>
        <taxon>Thermofilum</taxon>
    </lineage>
</organism>
<dbReference type="Gene3D" id="1.20.1480.30">
    <property type="entry name" value="Designed four-helix bundle protein"/>
    <property type="match status" value="1"/>
</dbReference>